<name>A0AAV0X2B0_9HEMI</name>
<protein>
    <recommendedName>
        <fullName evidence="4">Secreted protein</fullName>
    </recommendedName>
</protein>
<gene>
    <name evidence="2" type="ORF">MEUPH1_LOCUS17234</name>
</gene>
<keyword evidence="3" id="KW-1185">Reference proteome</keyword>
<proteinExistence type="predicted"/>
<evidence type="ECO:0000313" key="3">
    <source>
        <dbReference type="Proteomes" id="UP001160148"/>
    </source>
</evidence>
<reference evidence="2 3" key="1">
    <citation type="submission" date="2023-01" db="EMBL/GenBank/DDBJ databases">
        <authorList>
            <person name="Whitehead M."/>
        </authorList>
    </citation>
    <scope>NUCLEOTIDE SEQUENCE [LARGE SCALE GENOMIC DNA]</scope>
</reference>
<keyword evidence="1" id="KW-1133">Transmembrane helix</keyword>
<organism evidence="2 3">
    <name type="scientific">Macrosiphum euphorbiae</name>
    <name type="common">potato aphid</name>
    <dbReference type="NCBI Taxonomy" id="13131"/>
    <lineage>
        <taxon>Eukaryota</taxon>
        <taxon>Metazoa</taxon>
        <taxon>Ecdysozoa</taxon>
        <taxon>Arthropoda</taxon>
        <taxon>Hexapoda</taxon>
        <taxon>Insecta</taxon>
        <taxon>Pterygota</taxon>
        <taxon>Neoptera</taxon>
        <taxon>Paraneoptera</taxon>
        <taxon>Hemiptera</taxon>
        <taxon>Sternorrhyncha</taxon>
        <taxon>Aphidomorpha</taxon>
        <taxon>Aphidoidea</taxon>
        <taxon>Aphididae</taxon>
        <taxon>Macrosiphini</taxon>
        <taxon>Macrosiphum</taxon>
    </lineage>
</organism>
<dbReference type="EMBL" id="CARXXK010000003">
    <property type="protein sequence ID" value="CAI6362131.1"/>
    <property type="molecule type" value="Genomic_DNA"/>
</dbReference>
<keyword evidence="1" id="KW-0472">Membrane</keyword>
<dbReference type="Proteomes" id="UP001160148">
    <property type="component" value="Unassembled WGS sequence"/>
</dbReference>
<feature type="transmembrane region" description="Helical" evidence="1">
    <location>
        <begin position="72"/>
        <end position="88"/>
    </location>
</feature>
<evidence type="ECO:0000313" key="2">
    <source>
        <dbReference type="EMBL" id="CAI6362131.1"/>
    </source>
</evidence>
<dbReference type="AlphaFoldDB" id="A0AAV0X2B0"/>
<evidence type="ECO:0000256" key="1">
    <source>
        <dbReference type="SAM" id="Phobius"/>
    </source>
</evidence>
<comment type="caution">
    <text evidence="2">The sequence shown here is derived from an EMBL/GenBank/DDBJ whole genome shotgun (WGS) entry which is preliminary data.</text>
</comment>
<sequence length="89" mass="9914">MGHTTTAVPPGPVASAATGIILHYIILWPQGPVCRSGAALDCLAIREHRTGKESISALVSQSYTYTHIRRRRYACVRVWFLLFILLLLH</sequence>
<evidence type="ECO:0008006" key="4">
    <source>
        <dbReference type="Google" id="ProtNLM"/>
    </source>
</evidence>
<keyword evidence="1" id="KW-0812">Transmembrane</keyword>
<accession>A0AAV0X2B0</accession>